<keyword evidence="10 18" id="KW-1133">Transmembrane helix</keyword>
<feature type="transmembrane region" description="Helical" evidence="18">
    <location>
        <begin position="30"/>
        <end position="51"/>
    </location>
</feature>
<keyword evidence="9" id="KW-0460">Magnesium</keyword>
<dbReference type="PANTHER" id="PTHR11920">
    <property type="entry name" value="GUANYLYL CYCLASE"/>
    <property type="match status" value="1"/>
</dbReference>
<evidence type="ECO:0000256" key="3">
    <source>
        <dbReference type="ARBA" id="ARBA00012201"/>
    </source>
</evidence>
<keyword evidence="13 17" id="KW-0456">Lyase</keyword>
<evidence type="ECO:0000313" key="21">
    <source>
        <dbReference type="Proteomes" id="UP000283063"/>
    </source>
</evidence>
<protein>
    <recommendedName>
        <fullName evidence="4">Adenylate cyclase</fullName>
        <ecNumber evidence="3">4.6.1.1</ecNumber>
    </recommendedName>
    <alternativeName>
        <fullName evidence="14">ATP pyrophosphate-lyase</fullName>
    </alternativeName>
    <alternativeName>
        <fullName evidence="15">Adenylyl cyclase</fullName>
    </alternativeName>
</protein>
<dbReference type="SMART" id="SM00044">
    <property type="entry name" value="CYCc"/>
    <property type="match status" value="1"/>
</dbReference>
<dbReference type="EMBL" id="CP033219">
    <property type="protein sequence ID" value="AZV80454.1"/>
    <property type="molecule type" value="Genomic_DNA"/>
</dbReference>
<dbReference type="InterPro" id="IPR029787">
    <property type="entry name" value="Nucleotide_cyclase"/>
</dbReference>
<dbReference type="PROSITE" id="PS50125">
    <property type="entry name" value="GUANYLATE_CYCLASE_2"/>
    <property type="match status" value="1"/>
</dbReference>
<dbReference type="GO" id="GO:0006171">
    <property type="term" value="P:cAMP biosynthetic process"/>
    <property type="evidence" value="ECO:0007669"/>
    <property type="project" value="UniProtKB-KW"/>
</dbReference>
<dbReference type="GO" id="GO:0035556">
    <property type="term" value="P:intracellular signal transduction"/>
    <property type="evidence" value="ECO:0007669"/>
    <property type="project" value="InterPro"/>
</dbReference>
<evidence type="ECO:0000256" key="13">
    <source>
        <dbReference type="ARBA" id="ARBA00023239"/>
    </source>
</evidence>
<evidence type="ECO:0000256" key="16">
    <source>
        <dbReference type="ARBA" id="ARBA00064436"/>
    </source>
</evidence>
<dbReference type="FunFam" id="3.30.70.1230:FF:000033">
    <property type="entry name" value="Adenylate cyclase"/>
    <property type="match status" value="1"/>
</dbReference>
<proteinExistence type="inferred from homology"/>
<keyword evidence="11" id="KW-0115">cAMP biosynthesis</keyword>
<evidence type="ECO:0000256" key="4">
    <source>
        <dbReference type="ARBA" id="ARBA00021420"/>
    </source>
</evidence>
<dbReference type="AlphaFoldDB" id="A0A3T0N8S2"/>
<dbReference type="SUPFAM" id="SSF55073">
    <property type="entry name" value="Nucleotide cyclase"/>
    <property type="match status" value="1"/>
</dbReference>
<gene>
    <name evidence="20" type="ORF">EBB79_12955</name>
</gene>
<dbReference type="Pfam" id="PF00211">
    <property type="entry name" value="Guanylate_cyc"/>
    <property type="match status" value="1"/>
</dbReference>
<organism evidence="20 21">
    <name type="scientific">Parasedimentitalea marina</name>
    <dbReference type="NCBI Taxonomy" id="2483033"/>
    <lineage>
        <taxon>Bacteria</taxon>
        <taxon>Pseudomonadati</taxon>
        <taxon>Pseudomonadota</taxon>
        <taxon>Alphaproteobacteria</taxon>
        <taxon>Rhodobacterales</taxon>
        <taxon>Paracoccaceae</taxon>
        <taxon>Parasedimentitalea</taxon>
    </lineage>
</organism>
<evidence type="ECO:0000256" key="7">
    <source>
        <dbReference type="ARBA" id="ARBA00022741"/>
    </source>
</evidence>
<evidence type="ECO:0000256" key="11">
    <source>
        <dbReference type="ARBA" id="ARBA00022998"/>
    </source>
</evidence>
<dbReference type="GO" id="GO:0005524">
    <property type="term" value="F:ATP binding"/>
    <property type="evidence" value="ECO:0007669"/>
    <property type="project" value="UniProtKB-KW"/>
</dbReference>
<reference evidence="20 21" key="1">
    <citation type="submission" date="2018-10" db="EMBL/GenBank/DDBJ databases">
        <title>Parasedimentitalea marina sp. nov., a psychrophilic bacterium isolated from deep seawater of the New Britain Trench.</title>
        <authorList>
            <person name="Cao J."/>
        </authorList>
    </citation>
    <scope>NUCLEOTIDE SEQUENCE [LARGE SCALE GENOMIC DNA]</scope>
    <source>
        <strain evidence="20 21">W43</strain>
    </source>
</reference>
<sequence length="281" mass="30289">MFANAAAFIGALVLGLMARPIAELPPLWELIFATFNGAATAGMLGMVALTYRHMVDVAEAALESEHQKSETLLHNIMPPAIADRLKQNPKVIADSHEQVTTLFADIVGFTEVASQSSPESLVTLLNRIFSQFDALVDDLDLEKIKTIGDAYMVVAGLPAARPDHAQAIARLALEMLVAAERVSQETGKQLQIRVGIHSGPVVAGVIGQKKFAYDLWGDTVNIAARMESHGATGRIQISASTAKLLNGEFELEPRGTIEIKGKGQMATYYLIGERKTTKPNV</sequence>
<accession>A0A3T0N8S2</accession>
<evidence type="ECO:0000256" key="5">
    <source>
        <dbReference type="ARBA" id="ARBA00022692"/>
    </source>
</evidence>
<dbReference type="CDD" id="cd07302">
    <property type="entry name" value="CHD"/>
    <property type="match status" value="1"/>
</dbReference>
<dbReference type="KEGG" id="sedi:EBB79_12955"/>
<keyword evidence="21" id="KW-1185">Reference proteome</keyword>
<keyword evidence="8" id="KW-0067">ATP-binding</keyword>
<dbReference type="InterPro" id="IPR001054">
    <property type="entry name" value="A/G_cyclase"/>
</dbReference>
<keyword evidence="5 18" id="KW-0812">Transmembrane</keyword>
<dbReference type="PANTHER" id="PTHR11920:SF335">
    <property type="entry name" value="GUANYLATE CYCLASE"/>
    <property type="match status" value="1"/>
</dbReference>
<evidence type="ECO:0000256" key="1">
    <source>
        <dbReference type="ARBA" id="ARBA00001593"/>
    </source>
</evidence>
<evidence type="ECO:0000256" key="9">
    <source>
        <dbReference type="ARBA" id="ARBA00022842"/>
    </source>
</evidence>
<evidence type="ECO:0000256" key="10">
    <source>
        <dbReference type="ARBA" id="ARBA00022989"/>
    </source>
</evidence>
<evidence type="ECO:0000256" key="8">
    <source>
        <dbReference type="ARBA" id="ARBA00022840"/>
    </source>
</evidence>
<dbReference type="InterPro" id="IPR018297">
    <property type="entry name" value="A/G_cyclase_CS"/>
</dbReference>
<evidence type="ECO:0000256" key="18">
    <source>
        <dbReference type="SAM" id="Phobius"/>
    </source>
</evidence>
<dbReference type="PROSITE" id="PS00452">
    <property type="entry name" value="GUANYLATE_CYCLASE_1"/>
    <property type="match status" value="1"/>
</dbReference>
<evidence type="ECO:0000256" key="15">
    <source>
        <dbReference type="ARBA" id="ARBA00032637"/>
    </source>
</evidence>
<dbReference type="GO" id="GO:0005886">
    <property type="term" value="C:plasma membrane"/>
    <property type="evidence" value="ECO:0007669"/>
    <property type="project" value="UniProtKB-ARBA"/>
</dbReference>
<keyword evidence="12 18" id="KW-0472">Membrane</keyword>
<evidence type="ECO:0000256" key="14">
    <source>
        <dbReference type="ARBA" id="ARBA00032597"/>
    </source>
</evidence>
<feature type="domain" description="Guanylate cyclase" evidence="19">
    <location>
        <begin position="100"/>
        <end position="227"/>
    </location>
</feature>
<comment type="subunit">
    <text evidence="16">Homodimer. Can also exist as monomer.</text>
</comment>
<dbReference type="GO" id="GO:0046872">
    <property type="term" value="F:metal ion binding"/>
    <property type="evidence" value="ECO:0007669"/>
    <property type="project" value="UniProtKB-KW"/>
</dbReference>
<evidence type="ECO:0000256" key="12">
    <source>
        <dbReference type="ARBA" id="ARBA00023136"/>
    </source>
</evidence>
<dbReference type="EC" id="4.6.1.1" evidence="3"/>
<dbReference type="Gene3D" id="3.30.70.1230">
    <property type="entry name" value="Nucleotide cyclase"/>
    <property type="match status" value="1"/>
</dbReference>
<evidence type="ECO:0000256" key="17">
    <source>
        <dbReference type="RuleBase" id="RU000405"/>
    </source>
</evidence>
<name>A0A3T0N8S2_9RHOB</name>
<evidence type="ECO:0000256" key="6">
    <source>
        <dbReference type="ARBA" id="ARBA00022723"/>
    </source>
</evidence>
<comment type="similarity">
    <text evidence="17">Belongs to the adenylyl cyclase class-4/guanylyl cyclase family.</text>
</comment>
<evidence type="ECO:0000259" key="19">
    <source>
        <dbReference type="PROSITE" id="PS50125"/>
    </source>
</evidence>
<keyword evidence="7" id="KW-0547">Nucleotide-binding</keyword>
<comment type="catalytic activity">
    <reaction evidence="1">
        <text>ATP = 3',5'-cyclic AMP + diphosphate</text>
        <dbReference type="Rhea" id="RHEA:15389"/>
        <dbReference type="ChEBI" id="CHEBI:30616"/>
        <dbReference type="ChEBI" id="CHEBI:33019"/>
        <dbReference type="ChEBI" id="CHEBI:58165"/>
        <dbReference type="EC" id="4.6.1.1"/>
    </reaction>
</comment>
<comment type="subcellular location">
    <subcellularLocation>
        <location evidence="2">Membrane</location>
    </subcellularLocation>
</comment>
<evidence type="ECO:0000256" key="2">
    <source>
        <dbReference type="ARBA" id="ARBA00004370"/>
    </source>
</evidence>
<dbReference type="InterPro" id="IPR050401">
    <property type="entry name" value="Cyclic_nucleotide_synthase"/>
</dbReference>
<dbReference type="Proteomes" id="UP000283063">
    <property type="component" value="Chromosome"/>
</dbReference>
<keyword evidence="6" id="KW-0479">Metal-binding</keyword>
<evidence type="ECO:0000313" key="20">
    <source>
        <dbReference type="EMBL" id="AZV80454.1"/>
    </source>
</evidence>
<dbReference type="OrthoDB" id="315417at2"/>
<dbReference type="GO" id="GO:0004016">
    <property type="term" value="F:adenylate cyclase activity"/>
    <property type="evidence" value="ECO:0007669"/>
    <property type="project" value="UniProtKB-EC"/>
</dbReference>